<dbReference type="AlphaFoldDB" id="A0A7W7TX04"/>
<proteinExistence type="predicted"/>
<keyword evidence="1" id="KW-0880">Kelch repeat</keyword>
<name>A0A7W7TX04_9ACTN</name>
<dbReference type="PANTHER" id="PTHR46344">
    <property type="entry name" value="OS02G0202900 PROTEIN"/>
    <property type="match status" value="1"/>
</dbReference>
<evidence type="ECO:0000256" key="2">
    <source>
        <dbReference type="ARBA" id="ARBA00022737"/>
    </source>
</evidence>
<dbReference type="Pfam" id="PF01344">
    <property type="entry name" value="Kelch_1"/>
    <property type="match status" value="3"/>
</dbReference>
<dbReference type="InterPro" id="IPR011043">
    <property type="entry name" value="Gal_Oxase/kelch_b-propeller"/>
</dbReference>
<comment type="caution">
    <text evidence="4">The sequence shown here is derived from an EMBL/GenBank/DDBJ whole genome shotgun (WGS) entry which is preliminary data.</text>
</comment>
<dbReference type="EMBL" id="JACHJY010000002">
    <property type="protein sequence ID" value="MBB4980621.1"/>
    <property type="molecule type" value="Genomic_DNA"/>
</dbReference>
<evidence type="ECO:0008006" key="6">
    <source>
        <dbReference type="Google" id="ProtNLM"/>
    </source>
</evidence>
<dbReference type="Gene3D" id="2.130.10.80">
    <property type="entry name" value="Galactose oxidase/kelch, beta-propeller"/>
    <property type="match status" value="5"/>
</dbReference>
<keyword evidence="2" id="KW-0677">Repeat</keyword>
<protein>
    <recommendedName>
        <fullName evidence="6">Kelch-like protein 17</fullName>
    </recommendedName>
</protein>
<dbReference type="SUPFAM" id="SSF50965">
    <property type="entry name" value="Galactose oxidase, central domain"/>
    <property type="match status" value="1"/>
</dbReference>
<evidence type="ECO:0000313" key="5">
    <source>
        <dbReference type="Proteomes" id="UP000582643"/>
    </source>
</evidence>
<evidence type="ECO:0000256" key="3">
    <source>
        <dbReference type="SAM" id="MobiDB-lite"/>
    </source>
</evidence>
<reference evidence="4 5" key="1">
    <citation type="submission" date="2020-08" db="EMBL/GenBank/DDBJ databases">
        <title>Genomic Encyclopedia of Type Strains, Phase III (KMG-III): the genomes of soil and plant-associated and newly described type strains.</title>
        <authorList>
            <person name="Whitman W."/>
        </authorList>
    </citation>
    <scope>NUCLEOTIDE SEQUENCE [LARGE SCALE GENOMIC DNA]</scope>
    <source>
        <strain evidence="4 5">SFB5A</strain>
    </source>
</reference>
<dbReference type="Proteomes" id="UP000582643">
    <property type="component" value="Unassembled WGS sequence"/>
</dbReference>
<dbReference type="RefSeq" id="WP_184930335.1">
    <property type="nucleotide sequence ID" value="NZ_JACHJY010000002.1"/>
</dbReference>
<evidence type="ECO:0000313" key="4">
    <source>
        <dbReference type="EMBL" id="MBB4980621.1"/>
    </source>
</evidence>
<organism evidence="4 5">
    <name type="scientific">Streptomyces nymphaeiformis</name>
    <dbReference type="NCBI Taxonomy" id="2663842"/>
    <lineage>
        <taxon>Bacteria</taxon>
        <taxon>Bacillati</taxon>
        <taxon>Actinomycetota</taxon>
        <taxon>Actinomycetes</taxon>
        <taxon>Kitasatosporales</taxon>
        <taxon>Streptomycetaceae</taxon>
        <taxon>Streptomyces</taxon>
    </lineage>
</organism>
<sequence>MSRGQWAPAGELPWERNLFGAESAAVRLKDGRVLIAGGGDERLGPQDGTALFDPRAGAWTTAAPLREARRMHSTTLLADGRVLVTGGSGRASGFPVRPLDSAELYDPAERSWSDGGRMGQARCGHSATLLPDGRVLVAGGTTARSADSERSLASAEVFDPASGLWAPTGSMTDARSLHPAVALPGGGVLVAGGWAATRRDWRTGAGLAYCERYDPATGRWTVTGGFFAARTGHRLTTLADGTVLATGGGDPDAGTQGRPDPYSRATAERYDPATGTWSREADMPCGRALHQAVRLPTGEVLVMGGTDDALGEAGYRSTARYDPRFGTWTEGPGMAVGRIDFAAAVLADGRVLVAGGSVRTGPAAPSGSFLRLTRTSELFTA</sequence>
<feature type="region of interest" description="Disordered" evidence="3">
    <location>
        <begin position="243"/>
        <end position="266"/>
    </location>
</feature>
<accession>A0A7W7TX04</accession>
<dbReference type="SMART" id="SM00612">
    <property type="entry name" value="Kelch"/>
    <property type="match status" value="6"/>
</dbReference>
<dbReference type="InterPro" id="IPR006652">
    <property type="entry name" value="Kelch_1"/>
</dbReference>
<evidence type="ECO:0000256" key="1">
    <source>
        <dbReference type="ARBA" id="ARBA00022441"/>
    </source>
</evidence>
<gene>
    <name evidence="4" type="ORF">GGE06_001529</name>
</gene>
<dbReference type="PANTHER" id="PTHR46344:SF27">
    <property type="entry name" value="KELCH REPEAT SUPERFAMILY PROTEIN"/>
    <property type="match status" value="1"/>
</dbReference>
<dbReference type="InterPro" id="IPR037293">
    <property type="entry name" value="Gal_Oxidase_central_sf"/>
</dbReference>
<keyword evidence="5" id="KW-1185">Reference proteome</keyword>